<dbReference type="GO" id="GO:0000156">
    <property type="term" value="F:phosphorelay response regulator activity"/>
    <property type="evidence" value="ECO:0007669"/>
    <property type="project" value="TreeGrafter"/>
</dbReference>
<organism evidence="10 11">
    <name type="scientific">Eiseniibacteriota bacterium</name>
    <dbReference type="NCBI Taxonomy" id="2212470"/>
    <lineage>
        <taxon>Bacteria</taxon>
        <taxon>Candidatus Eiseniibacteriota</taxon>
    </lineage>
</organism>
<feature type="modified residue" description="4-aspartylphosphate" evidence="6">
    <location>
        <position position="77"/>
    </location>
</feature>
<dbReference type="Pfam" id="PF00486">
    <property type="entry name" value="Trans_reg_C"/>
    <property type="match status" value="1"/>
</dbReference>
<dbReference type="EMBL" id="VBOX01000070">
    <property type="protein sequence ID" value="TMQ62671.1"/>
    <property type="molecule type" value="Genomic_DNA"/>
</dbReference>
<dbReference type="GO" id="GO:0032993">
    <property type="term" value="C:protein-DNA complex"/>
    <property type="evidence" value="ECO:0007669"/>
    <property type="project" value="TreeGrafter"/>
</dbReference>
<dbReference type="GO" id="GO:0005829">
    <property type="term" value="C:cytosol"/>
    <property type="evidence" value="ECO:0007669"/>
    <property type="project" value="TreeGrafter"/>
</dbReference>
<evidence type="ECO:0000313" key="10">
    <source>
        <dbReference type="EMBL" id="TMQ62671.1"/>
    </source>
</evidence>
<dbReference type="Proteomes" id="UP000317366">
    <property type="component" value="Unassembled WGS sequence"/>
</dbReference>
<reference evidence="10 11" key="1">
    <citation type="journal article" date="2019" name="Nat. Microbiol.">
        <title>Mediterranean grassland soil C-N compound turnover is dependent on rainfall and depth, and is mediated by genomically divergent microorganisms.</title>
        <authorList>
            <person name="Diamond S."/>
            <person name="Andeer P.F."/>
            <person name="Li Z."/>
            <person name="Crits-Christoph A."/>
            <person name="Burstein D."/>
            <person name="Anantharaman K."/>
            <person name="Lane K.R."/>
            <person name="Thomas B.C."/>
            <person name="Pan C."/>
            <person name="Northen T.R."/>
            <person name="Banfield J.F."/>
        </authorList>
    </citation>
    <scope>NUCLEOTIDE SEQUENCE [LARGE SCALE GENOMIC DNA]</scope>
    <source>
        <strain evidence="10">WS_7</strain>
    </source>
</reference>
<dbReference type="InterPro" id="IPR039420">
    <property type="entry name" value="WalR-like"/>
</dbReference>
<dbReference type="Gene3D" id="6.10.250.690">
    <property type="match status" value="1"/>
</dbReference>
<name>A0A538TGD0_UNCEI</name>
<dbReference type="PANTHER" id="PTHR48111">
    <property type="entry name" value="REGULATOR OF RPOS"/>
    <property type="match status" value="1"/>
</dbReference>
<evidence type="ECO:0000313" key="11">
    <source>
        <dbReference type="Proteomes" id="UP000317366"/>
    </source>
</evidence>
<feature type="domain" description="OmpR/PhoB-type" evidence="9">
    <location>
        <begin position="150"/>
        <end position="248"/>
    </location>
</feature>
<evidence type="ECO:0000259" key="8">
    <source>
        <dbReference type="PROSITE" id="PS50110"/>
    </source>
</evidence>
<keyword evidence="1 6" id="KW-0597">Phosphoprotein</keyword>
<evidence type="ECO:0000256" key="6">
    <source>
        <dbReference type="PROSITE-ProRule" id="PRU00169"/>
    </source>
</evidence>
<dbReference type="PROSITE" id="PS51755">
    <property type="entry name" value="OMPR_PHOB"/>
    <property type="match status" value="1"/>
</dbReference>
<dbReference type="InterPro" id="IPR001789">
    <property type="entry name" value="Sig_transdc_resp-reg_receiver"/>
</dbReference>
<dbReference type="CDD" id="cd00383">
    <property type="entry name" value="trans_reg_C"/>
    <property type="match status" value="1"/>
</dbReference>
<gene>
    <name evidence="10" type="ORF">E6K77_06625</name>
</gene>
<dbReference type="PANTHER" id="PTHR48111:SF1">
    <property type="entry name" value="TWO-COMPONENT RESPONSE REGULATOR ORR33"/>
    <property type="match status" value="1"/>
</dbReference>
<dbReference type="InterPro" id="IPR001867">
    <property type="entry name" value="OmpR/PhoB-type_DNA-bd"/>
</dbReference>
<dbReference type="AlphaFoldDB" id="A0A538TGD0"/>
<dbReference type="GO" id="GO:0006355">
    <property type="term" value="P:regulation of DNA-templated transcription"/>
    <property type="evidence" value="ECO:0007669"/>
    <property type="project" value="InterPro"/>
</dbReference>
<accession>A0A538TGD0</accession>
<evidence type="ECO:0000259" key="9">
    <source>
        <dbReference type="PROSITE" id="PS51755"/>
    </source>
</evidence>
<dbReference type="GO" id="GO:0000976">
    <property type="term" value="F:transcription cis-regulatory region binding"/>
    <property type="evidence" value="ECO:0007669"/>
    <property type="project" value="TreeGrafter"/>
</dbReference>
<evidence type="ECO:0000256" key="1">
    <source>
        <dbReference type="ARBA" id="ARBA00022553"/>
    </source>
</evidence>
<feature type="DNA-binding region" description="OmpR/PhoB-type" evidence="7">
    <location>
        <begin position="150"/>
        <end position="248"/>
    </location>
</feature>
<comment type="caution">
    <text evidence="10">The sequence shown here is derived from an EMBL/GenBank/DDBJ whole genome shotgun (WGS) entry which is preliminary data.</text>
</comment>
<dbReference type="SUPFAM" id="SSF52172">
    <property type="entry name" value="CheY-like"/>
    <property type="match status" value="1"/>
</dbReference>
<keyword evidence="4 7" id="KW-0238">DNA-binding</keyword>
<evidence type="ECO:0000256" key="4">
    <source>
        <dbReference type="ARBA" id="ARBA00023125"/>
    </source>
</evidence>
<keyword evidence="5" id="KW-0804">Transcription</keyword>
<dbReference type="PROSITE" id="PS50110">
    <property type="entry name" value="RESPONSE_REGULATORY"/>
    <property type="match status" value="1"/>
</dbReference>
<evidence type="ECO:0000256" key="3">
    <source>
        <dbReference type="ARBA" id="ARBA00023015"/>
    </source>
</evidence>
<dbReference type="Gene3D" id="1.10.10.10">
    <property type="entry name" value="Winged helix-like DNA-binding domain superfamily/Winged helix DNA-binding domain"/>
    <property type="match status" value="1"/>
</dbReference>
<dbReference type="Pfam" id="PF00072">
    <property type="entry name" value="Response_reg"/>
    <property type="match status" value="1"/>
</dbReference>
<evidence type="ECO:0000256" key="2">
    <source>
        <dbReference type="ARBA" id="ARBA00023012"/>
    </source>
</evidence>
<dbReference type="InterPro" id="IPR036388">
    <property type="entry name" value="WH-like_DNA-bd_sf"/>
</dbReference>
<evidence type="ECO:0000256" key="5">
    <source>
        <dbReference type="ARBA" id="ARBA00023163"/>
    </source>
</evidence>
<proteinExistence type="predicted"/>
<dbReference type="SMART" id="SM00862">
    <property type="entry name" value="Trans_reg_C"/>
    <property type="match status" value="1"/>
</dbReference>
<keyword evidence="2" id="KW-0902">Two-component regulatory system</keyword>
<dbReference type="InterPro" id="IPR011006">
    <property type="entry name" value="CheY-like_superfamily"/>
</dbReference>
<sequence length="250" mass="27478">MEPKVVACGGSLAATASIARRPGDPRVHILLIEDSSPTRDLLRRSLQESGHRLTTAARVSSGRAAAVAEQFDVIVIDIMLPDGSGIDLCREIRDKGIETPIMFLTARGDVADRIAGLDAGADDYMRKPFALAELQARLRALARRGGHDPPTLLKWSDGTVDFRARRLMISGREIPLTAREWKVLEILAERAGRIVSRDDLLEMAWGETGARASESLDVIMSRLRRKLGSRNGSDWIRTVRGEGYVLDKPS</sequence>
<dbReference type="Gene3D" id="3.40.50.2300">
    <property type="match status" value="1"/>
</dbReference>
<dbReference type="SMART" id="SM00448">
    <property type="entry name" value="REC"/>
    <property type="match status" value="1"/>
</dbReference>
<evidence type="ECO:0000256" key="7">
    <source>
        <dbReference type="PROSITE-ProRule" id="PRU01091"/>
    </source>
</evidence>
<feature type="domain" description="Response regulatory" evidence="8">
    <location>
        <begin position="28"/>
        <end position="142"/>
    </location>
</feature>
<keyword evidence="3" id="KW-0805">Transcription regulation</keyword>
<protein>
    <submittedName>
        <fullName evidence="10">Response regulator transcription factor</fullName>
    </submittedName>
</protein>